<dbReference type="Gene3D" id="1.25.40.10">
    <property type="entry name" value="Tetratricopeptide repeat domain"/>
    <property type="match status" value="2"/>
</dbReference>
<dbReference type="InterPro" id="IPR011990">
    <property type="entry name" value="TPR-like_helical_dom_sf"/>
</dbReference>
<protein>
    <recommendedName>
        <fullName evidence="4">Pentatricopeptide repeat-containing protein</fullName>
    </recommendedName>
</protein>
<dbReference type="InterPro" id="IPR044605">
    <property type="entry name" value="At1g26460-like"/>
</dbReference>
<evidence type="ECO:0000313" key="3">
    <source>
        <dbReference type="Proteomes" id="UP001190700"/>
    </source>
</evidence>
<evidence type="ECO:0000313" key="2">
    <source>
        <dbReference type="EMBL" id="KAK3255493.1"/>
    </source>
</evidence>
<reference evidence="2 3" key="1">
    <citation type="journal article" date="2015" name="Genome Biol. Evol.">
        <title>Comparative Genomics of a Bacterivorous Green Alga Reveals Evolutionary Causalities and Consequences of Phago-Mixotrophic Mode of Nutrition.</title>
        <authorList>
            <person name="Burns J.A."/>
            <person name="Paasch A."/>
            <person name="Narechania A."/>
            <person name="Kim E."/>
        </authorList>
    </citation>
    <scope>NUCLEOTIDE SEQUENCE [LARGE SCALE GENOMIC DNA]</scope>
    <source>
        <strain evidence="2 3">PLY_AMNH</strain>
    </source>
</reference>
<accession>A0AAE0F9D4</accession>
<proteinExistence type="predicted"/>
<gene>
    <name evidence="2" type="ORF">CYMTET_35327</name>
</gene>
<dbReference type="Pfam" id="PF13812">
    <property type="entry name" value="PPR_3"/>
    <property type="match status" value="2"/>
</dbReference>
<comment type="caution">
    <text evidence="2">The sequence shown here is derived from an EMBL/GenBank/DDBJ whole genome shotgun (WGS) entry which is preliminary data.</text>
</comment>
<sequence length="596" mass="65729">MVLPSTFPTLRLANSASVRGERALWCWLRISGSETSVSSVFGKTVAAFGAPAVICKGARLFSGVQSSEQVSTDAATLSADIEKDIQPRDTSMTPATTQHIISFNRKRPNPYPSRMIDQKMSDFLALNQPAKVVELFKDWKSGNVRQGPPFSPTLLSYNMYMLGVARDPLGTDLAEIKSELSNMIKAGISPNLITYNAILRHCQGTGNWKEVENILARIHKENFTCNATTYKTLVGVFVSESPLKAFRYLEDMKGVGFTKKDPADGSPDIRTLYSEVLLNLSRRKHFQQLLKGLEYMLEDGYTLNSATVGEIVSNAADFDQDELCFAIVNMVVNPATGHKYVRFSDGELLVILNTAARKANKGLAELTWTLLSPKISQGDPAERSPPPPALFHALVHLYAEVDDWTKAFRTVAVLSKIHPDSDLVSRIEKMVVVGLGVTVTADFLKAHQHNEHRYWSVQAALAAQPFTLKASAERRRPSSERVDTAYYTLVDLHNGGDTITTTVVNCVLAACVRIRDPHRAFDTFSEIQNSFGLKPDIHSYNLLMESCTFSGEAQNTLTLFRELQVKSIRHAAPASQCTAATSICIALKLRHAAPTS</sequence>
<evidence type="ECO:0008006" key="4">
    <source>
        <dbReference type="Google" id="ProtNLM"/>
    </source>
</evidence>
<dbReference type="EMBL" id="LGRX02022543">
    <property type="protein sequence ID" value="KAK3255493.1"/>
    <property type="molecule type" value="Genomic_DNA"/>
</dbReference>
<dbReference type="Proteomes" id="UP001190700">
    <property type="component" value="Unassembled WGS sequence"/>
</dbReference>
<keyword evidence="3" id="KW-1185">Reference proteome</keyword>
<organism evidence="2 3">
    <name type="scientific">Cymbomonas tetramitiformis</name>
    <dbReference type="NCBI Taxonomy" id="36881"/>
    <lineage>
        <taxon>Eukaryota</taxon>
        <taxon>Viridiplantae</taxon>
        <taxon>Chlorophyta</taxon>
        <taxon>Pyramimonadophyceae</taxon>
        <taxon>Pyramimonadales</taxon>
        <taxon>Pyramimonadaceae</taxon>
        <taxon>Cymbomonas</taxon>
    </lineage>
</organism>
<dbReference type="PANTHER" id="PTHR47205">
    <property type="entry name" value="OS07G0599000 PROTEIN"/>
    <property type="match status" value="1"/>
</dbReference>
<name>A0AAE0F9D4_9CHLO</name>
<dbReference type="PANTHER" id="PTHR47205:SF1">
    <property type="entry name" value="OS07G0599000 PROTEIN"/>
    <property type="match status" value="1"/>
</dbReference>
<dbReference type="InterPro" id="IPR002885">
    <property type="entry name" value="PPR_rpt"/>
</dbReference>
<dbReference type="AlphaFoldDB" id="A0AAE0F9D4"/>
<keyword evidence="1" id="KW-0677">Repeat</keyword>
<evidence type="ECO:0000256" key="1">
    <source>
        <dbReference type="ARBA" id="ARBA00022737"/>
    </source>
</evidence>